<comment type="similarity">
    <text evidence="2">Belongs to the AB hydrolase superfamily.</text>
</comment>
<evidence type="ECO:0000313" key="7">
    <source>
        <dbReference type="Proteomes" id="UP000809273"/>
    </source>
</evidence>
<dbReference type="InterPro" id="IPR051044">
    <property type="entry name" value="MAG_DAG_Lipase"/>
</dbReference>
<name>A0A9D8KEA0_9DELT</name>
<dbReference type="InterPro" id="IPR022742">
    <property type="entry name" value="Hydrolase_4"/>
</dbReference>
<evidence type="ECO:0000256" key="2">
    <source>
        <dbReference type="ARBA" id="ARBA00008645"/>
    </source>
</evidence>
<dbReference type="Pfam" id="PF12146">
    <property type="entry name" value="Hydrolase_4"/>
    <property type="match status" value="1"/>
</dbReference>
<sequence length="280" mass="32195">MSQYIHDSGNFEGVGGLKIFFQFFKPKKYNGVIIYAHDSGEHSGRYIHVIEHFIDKGFSFYGLDHRGNGRSEGKRGHINGMSDYVNDLWTFINIVRKRESDKKYFLLGHSMGGLIGINFVEEHPGLLDGVIVTSLPLKTKTEVLGLREFIGRQLSAFWPRYSLSNEFDPIYLSHDKDVIKKYMEDKLVHNKVTARFFTEMVSAMKSAMQKAENIKTPFLILHAGDDEIADPAGSVEFFEKLGSSDKKLIVYDGFFHEILNEADRQLVYRDIEKWLKPRVD</sequence>
<reference evidence="6" key="2">
    <citation type="submission" date="2021-01" db="EMBL/GenBank/DDBJ databases">
        <authorList>
            <person name="Hahn C.R."/>
            <person name="Youssef N.H."/>
            <person name="Elshahed M."/>
        </authorList>
    </citation>
    <scope>NUCLEOTIDE SEQUENCE</scope>
    <source>
        <strain evidence="6">Zod_Metabat.24</strain>
    </source>
</reference>
<feature type="domain" description="Serine aminopeptidase S33" evidence="5">
    <location>
        <begin position="30"/>
        <end position="263"/>
    </location>
</feature>
<protein>
    <recommendedName>
        <fullName evidence="4">Monoacylglycerol lipase</fullName>
        <ecNumber evidence="3">3.1.1.23</ecNumber>
    </recommendedName>
</protein>
<dbReference type="GO" id="GO:0047372">
    <property type="term" value="F:monoacylglycerol lipase activity"/>
    <property type="evidence" value="ECO:0007669"/>
    <property type="project" value="UniProtKB-EC"/>
</dbReference>
<gene>
    <name evidence="6" type="ORF">JW984_06700</name>
</gene>
<evidence type="ECO:0000313" key="6">
    <source>
        <dbReference type="EMBL" id="MBN1572872.1"/>
    </source>
</evidence>
<evidence type="ECO:0000256" key="4">
    <source>
        <dbReference type="ARBA" id="ARBA00071261"/>
    </source>
</evidence>
<proteinExistence type="inferred from homology"/>
<evidence type="ECO:0000256" key="3">
    <source>
        <dbReference type="ARBA" id="ARBA00013254"/>
    </source>
</evidence>
<accession>A0A9D8KEA0</accession>
<dbReference type="SUPFAM" id="SSF53474">
    <property type="entry name" value="alpha/beta-Hydrolases"/>
    <property type="match status" value="1"/>
</dbReference>
<dbReference type="FunFam" id="3.40.50.1820:FF:000117">
    <property type="entry name" value="Monoglyceride lipase, putative"/>
    <property type="match status" value="1"/>
</dbReference>
<evidence type="ECO:0000256" key="1">
    <source>
        <dbReference type="ARBA" id="ARBA00001613"/>
    </source>
</evidence>
<comment type="caution">
    <text evidence="6">The sequence shown here is derived from an EMBL/GenBank/DDBJ whole genome shotgun (WGS) entry which is preliminary data.</text>
</comment>
<dbReference type="AlphaFoldDB" id="A0A9D8KEA0"/>
<dbReference type="Gene3D" id="3.40.50.1820">
    <property type="entry name" value="alpha/beta hydrolase"/>
    <property type="match status" value="1"/>
</dbReference>
<dbReference type="EMBL" id="JAFGIX010000032">
    <property type="protein sequence ID" value="MBN1572872.1"/>
    <property type="molecule type" value="Genomic_DNA"/>
</dbReference>
<dbReference type="PANTHER" id="PTHR11614">
    <property type="entry name" value="PHOSPHOLIPASE-RELATED"/>
    <property type="match status" value="1"/>
</dbReference>
<dbReference type="Proteomes" id="UP000809273">
    <property type="component" value="Unassembled WGS sequence"/>
</dbReference>
<dbReference type="EC" id="3.1.1.23" evidence="3"/>
<comment type="catalytic activity">
    <reaction evidence="1">
        <text>Hydrolyzes glycerol monoesters of long-chain fatty acids.</text>
        <dbReference type="EC" id="3.1.1.23"/>
    </reaction>
</comment>
<dbReference type="InterPro" id="IPR029058">
    <property type="entry name" value="AB_hydrolase_fold"/>
</dbReference>
<reference evidence="6" key="1">
    <citation type="journal article" date="2021" name="Environ. Microbiol.">
        <title>Genomic characterization of three novel Desulfobacterota classes expand the metabolic and phylogenetic diversity of the phylum.</title>
        <authorList>
            <person name="Murphy C.L."/>
            <person name="Biggerstaff J."/>
            <person name="Eichhorn A."/>
            <person name="Ewing E."/>
            <person name="Shahan R."/>
            <person name="Soriano D."/>
            <person name="Stewart S."/>
            <person name="VanMol K."/>
            <person name="Walker R."/>
            <person name="Walters P."/>
            <person name="Elshahed M.S."/>
            <person name="Youssef N.H."/>
        </authorList>
    </citation>
    <scope>NUCLEOTIDE SEQUENCE</scope>
    <source>
        <strain evidence="6">Zod_Metabat.24</strain>
    </source>
</reference>
<organism evidence="6 7">
    <name type="scientific">Candidatus Zymogenus saltonus</name>
    <dbReference type="NCBI Taxonomy" id="2844893"/>
    <lineage>
        <taxon>Bacteria</taxon>
        <taxon>Deltaproteobacteria</taxon>
        <taxon>Candidatus Zymogenia</taxon>
        <taxon>Candidatus Zymogeniales</taxon>
        <taxon>Candidatus Zymogenaceae</taxon>
        <taxon>Candidatus Zymogenus</taxon>
    </lineage>
</organism>
<evidence type="ECO:0000259" key="5">
    <source>
        <dbReference type="Pfam" id="PF12146"/>
    </source>
</evidence>